<dbReference type="Pfam" id="PF03109">
    <property type="entry name" value="ABC1"/>
    <property type="match status" value="1"/>
</dbReference>
<feature type="region of interest" description="Disordered" evidence="2">
    <location>
        <begin position="1649"/>
        <end position="1672"/>
    </location>
</feature>
<dbReference type="InterPro" id="IPR000719">
    <property type="entry name" value="Prot_kinase_dom"/>
</dbReference>
<evidence type="ECO:0000256" key="3">
    <source>
        <dbReference type="SAM" id="Phobius"/>
    </source>
</evidence>
<dbReference type="SUPFAM" id="SSF56112">
    <property type="entry name" value="Protein kinase-like (PK-like)"/>
    <property type="match status" value="1"/>
</dbReference>
<dbReference type="EMBL" id="CAMXCT030003902">
    <property type="protein sequence ID" value="CAL4794143.1"/>
    <property type="molecule type" value="Genomic_DNA"/>
</dbReference>
<gene>
    <name evidence="5" type="ORF">C1SCF055_LOCUS32431</name>
</gene>
<dbReference type="PANTHER" id="PTHR45890">
    <property type="entry name" value="AARF DOMAIN CONTAINING KINASE 2 (PREDICTED)"/>
    <property type="match status" value="1"/>
</dbReference>
<feature type="transmembrane region" description="Helical" evidence="3">
    <location>
        <begin position="144"/>
        <end position="167"/>
    </location>
</feature>
<evidence type="ECO:0000313" key="5">
    <source>
        <dbReference type="EMBL" id="CAI4006831.1"/>
    </source>
</evidence>
<name>A0A9P1DAM7_9DINO</name>
<dbReference type="GO" id="GO:0005524">
    <property type="term" value="F:ATP binding"/>
    <property type="evidence" value="ECO:0007669"/>
    <property type="project" value="InterPro"/>
</dbReference>
<evidence type="ECO:0000256" key="1">
    <source>
        <dbReference type="SAM" id="Coils"/>
    </source>
</evidence>
<keyword evidence="3" id="KW-0812">Transmembrane</keyword>
<dbReference type="InterPro" id="IPR011009">
    <property type="entry name" value="Kinase-like_dom_sf"/>
</dbReference>
<organism evidence="5">
    <name type="scientific">Cladocopium goreaui</name>
    <dbReference type="NCBI Taxonomy" id="2562237"/>
    <lineage>
        <taxon>Eukaryota</taxon>
        <taxon>Sar</taxon>
        <taxon>Alveolata</taxon>
        <taxon>Dinophyceae</taxon>
        <taxon>Suessiales</taxon>
        <taxon>Symbiodiniaceae</taxon>
        <taxon>Cladocopium</taxon>
    </lineage>
</organism>
<reference evidence="6" key="2">
    <citation type="submission" date="2024-04" db="EMBL/GenBank/DDBJ databases">
        <authorList>
            <person name="Chen Y."/>
            <person name="Shah S."/>
            <person name="Dougan E. K."/>
            <person name="Thang M."/>
            <person name="Chan C."/>
        </authorList>
    </citation>
    <scope>NUCLEOTIDE SEQUENCE [LARGE SCALE GENOMIC DNA]</scope>
</reference>
<evidence type="ECO:0000256" key="2">
    <source>
        <dbReference type="SAM" id="MobiDB-lite"/>
    </source>
</evidence>
<dbReference type="GO" id="GO:0004672">
    <property type="term" value="F:protein kinase activity"/>
    <property type="evidence" value="ECO:0007669"/>
    <property type="project" value="InterPro"/>
</dbReference>
<feature type="transmembrane region" description="Helical" evidence="3">
    <location>
        <begin position="107"/>
        <end position="132"/>
    </location>
</feature>
<feature type="compositionally biased region" description="Acidic residues" evidence="2">
    <location>
        <begin position="1651"/>
        <end position="1661"/>
    </location>
</feature>
<evidence type="ECO:0000313" key="7">
    <source>
        <dbReference type="Proteomes" id="UP001152797"/>
    </source>
</evidence>
<dbReference type="OrthoDB" id="435328at2759"/>
<sequence length="1884" mass="213415">MPIASAWPAQVEQRAGLKIRTLEDQQGLWEQIAQQQKLQKHLALRHTMVAKRNVDGLPELPLARFSISNGTTCVISGGVGPSGAAVLHFLYGNLQAPDHYHLGLPEFWLLLAFVWLAAYFVARFNASLVFLLQVAGRVVELTWLYSPLVPLLLLAKVADSLGLPVCAARQKRLEITWVDRWWEVTLRKVQRSGPVFVKLGQWAATRPDLIPEDICHNLGRLHDATEPHTLEHTHKVLREAFREPWFRTFLIEPESIGSGCIAQVYRGRMFIPSSTSSTAKPTATTGLVKLGTRLQRLCEGFCSGSTTTQCIQVAVKVVHPQVRRAVQVDLKVLDHLAGFSSFVGMDRLGLPLMLQQFSAFLKAQTDLRTEAQNLRRLKQQFCSRDNSIVIPEVFDQWVSRDVLVMSFEEGEPLNTLLEDPKGMEVERLEAWRILVDSFWAMVFRHRFVHGDLHPGNILWRQPPDGSPVQLVLLDCGLVIDLSGDAGEDLSMMVKAFLTKSEEEVASLLIKLSERVGGSAEDVLDPEGFVKGIADLIRSGKSVGFRLSKLNAGSLMGQSLLLGRKHGVRFDARFVNLMVAMVVVQGVALRLNGDGDIMTRFVPPELELREIAERGLAGHEPASPHFPKKHAEAHHVSASTPISQASTAPTTPNMQFRLPSLHLEGHDFDEDHFPLLTRQLSIPEEPEDGVGFESAEHLEDALRNVQEVYERKYGRIEEREATVTNDAGANNLQDGVSQWLTTVKARSSKPTMDEKLDKLEQKLAEVKQLYKQKYGEEVDHEDTDVQYDADGTPWIQISGTGVATDLRVERLEQLLSIVKDLYSEKYGRDVDTEYDADGTPWKVTEGTGVPRDCRVERLEQKLSEVKQLYKQKYGEEVDQEDTDVQYDADGTPWIQISGTGVATDLRVERLEQLLSTVKDLYSEKYGRDVDTEYDADGTPWKVTEGTGVPRDCRVERLEQKLSEVKQLYKQKYGEEVDQEDTDVQYDADGTPWIQISGTGVATDLRVERLEQLLSTVKDLYSEKYGRDVDTEYDADGTPWKVTEGTGVPRDCRVERLEQKLAEVKQLYKQKYGEEVDQEDTDVQYDADGTPWIQISGTGVATDLRVERLEQLLSTVKDLYSEKYGRDVDTEYDADGTPWKVTEGTGVPRDCRVERLEQKLAEVKQLYKQKYGEEVDEQVWVGSVPVPQWCLGDILVVSRFVSVEDSDVQYDADGTPWIQISGTGVATDLRVERLEQLLSTVKDLYSEKYGRDVDTEYDADGTPWKVTEGTGVPRDCRVERLEQKLAEVKQLYKQKYGEEVDQEDTDVQYDADGTPWIQISGTGVATDLRVERLEQLLSTVKDLYSEKYGRDVDTEYDADGTPWKVTEGTGVPRDCRVERLEQKLAEVKQLYKQKYGEEVDQEDTDVQYDADGTPWIQISGTGVATDLRVERLEQLLSTVKDLYSEKYGRDVDTEYNADGTPWKVTEGTGVPRDCRVERLEQKLSEVKQLYKQKYGEEVDQEDTDVQYDAEGTPWKVTEGTGVPRDCRVERLEQKLAEVKQLYKQKYGEEVDQEDPDVQYDAEGTPWKVTEGTGVSRDCRVERLEQKLAEVKQLYKQKYGEEVDQEDTDVQYDAEGTPWKVTEGTGVPRDCRVERLEQKLAEVKQLYKQKYGEEVDQEDPDVQYDAEGTPWKVTEGTGVSRDCRVERLEQKLAEVKQLYKQKYGEEVDQEDTDVQYDAEGTPWKVTEGTGVPRDCRVERLEQKLAEVKQLYKQKYGEEVDQEDTDVQYDAEGTPWKVTEGTGVPRDCRVERLEQKLAEVKQLYKQNYGKEVDENDEMFSGDFTYDSDGTLWIKSTTTGPLHSLPSEHALGEMLEEAWGLGAGAGYPEAFEVKDLYQKRAGPGSHDLF</sequence>
<feature type="compositionally biased region" description="Acidic residues" evidence="2">
    <location>
        <begin position="1547"/>
        <end position="1557"/>
    </location>
</feature>
<dbReference type="EMBL" id="CAMXCT010003902">
    <property type="protein sequence ID" value="CAI4006831.1"/>
    <property type="molecule type" value="Genomic_DNA"/>
</dbReference>
<evidence type="ECO:0000259" key="4">
    <source>
        <dbReference type="PROSITE" id="PS50011"/>
    </source>
</evidence>
<feature type="region of interest" description="Disordered" evidence="2">
    <location>
        <begin position="1545"/>
        <end position="1568"/>
    </location>
</feature>
<reference evidence="5" key="1">
    <citation type="submission" date="2022-10" db="EMBL/GenBank/DDBJ databases">
        <authorList>
            <person name="Chen Y."/>
            <person name="Dougan E. K."/>
            <person name="Chan C."/>
            <person name="Rhodes N."/>
            <person name="Thang M."/>
        </authorList>
    </citation>
    <scope>NUCLEOTIDE SEQUENCE</scope>
</reference>
<dbReference type="InterPro" id="IPR052402">
    <property type="entry name" value="ADCK_kinase"/>
</dbReference>
<feature type="coiled-coil region" evidence="1">
    <location>
        <begin position="748"/>
        <end position="775"/>
    </location>
</feature>
<dbReference type="PROSITE" id="PS50011">
    <property type="entry name" value="PROTEIN_KINASE_DOM"/>
    <property type="match status" value="1"/>
</dbReference>
<comment type="caution">
    <text evidence="5">The sequence shown here is derived from an EMBL/GenBank/DDBJ whole genome shotgun (WGS) entry which is preliminary data.</text>
</comment>
<proteinExistence type="predicted"/>
<keyword evidence="3" id="KW-1133">Transmembrane helix</keyword>
<dbReference type="InterPro" id="IPR004147">
    <property type="entry name" value="ABC1_dom"/>
</dbReference>
<evidence type="ECO:0000313" key="6">
    <source>
        <dbReference type="EMBL" id="CAL1160206.1"/>
    </source>
</evidence>
<accession>A0A9P1DAM7</accession>
<keyword evidence="3" id="KW-0472">Membrane</keyword>
<keyword evidence="1" id="KW-0175">Coiled coil</keyword>
<dbReference type="EMBL" id="CAMXCT020003902">
    <property type="protein sequence ID" value="CAL1160206.1"/>
    <property type="molecule type" value="Genomic_DNA"/>
</dbReference>
<dbReference type="PANTHER" id="PTHR45890:SF1">
    <property type="entry name" value="AARF DOMAIN CONTAINING KINASE 2"/>
    <property type="match status" value="1"/>
</dbReference>
<protein>
    <recommendedName>
        <fullName evidence="4">Protein kinase domain-containing protein</fullName>
    </recommendedName>
</protein>
<dbReference type="Gene3D" id="1.10.510.10">
    <property type="entry name" value="Transferase(Phosphotransferase) domain 1"/>
    <property type="match status" value="1"/>
</dbReference>
<dbReference type="Proteomes" id="UP001152797">
    <property type="component" value="Unassembled WGS sequence"/>
</dbReference>
<keyword evidence="7" id="KW-1185">Reference proteome</keyword>
<feature type="domain" description="Protein kinase" evidence="4">
    <location>
        <begin position="250"/>
        <end position="625"/>
    </location>
</feature>